<name>A0ACC2DQ66_DIPCM</name>
<keyword evidence="2" id="KW-1185">Reference proteome</keyword>
<comment type="caution">
    <text evidence="1">The sequence shown here is derived from an EMBL/GenBank/DDBJ whole genome shotgun (WGS) entry which is preliminary data.</text>
</comment>
<proteinExistence type="predicted"/>
<evidence type="ECO:0000313" key="2">
    <source>
        <dbReference type="Proteomes" id="UP001162992"/>
    </source>
</evidence>
<gene>
    <name evidence="1" type="ORF">O6H91_05G084800</name>
</gene>
<dbReference type="Proteomes" id="UP001162992">
    <property type="component" value="Chromosome 5"/>
</dbReference>
<evidence type="ECO:0000313" key="1">
    <source>
        <dbReference type="EMBL" id="KAJ7556453.1"/>
    </source>
</evidence>
<organism evidence="1 2">
    <name type="scientific">Diphasiastrum complanatum</name>
    <name type="common">Issler's clubmoss</name>
    <name type="synonym">Lycopodium complanatum</name>
    <dbReference type="NCBI Taxonomy" id="34168"/>
    <lineage>
        <taxon>Eukaryota</taxon>
        <taxon>Viridiplantae</taxon>
        <taxon>Streptophyta</taxon>
        <taxon>Embryophyta</taxon>
        <taxon>Tracheophyta</taxon>
        <taxon>Lycopodiopsida</taxon>
        <taxon>Lycopodiales</taxon>
        <taxon>Lycopodiaceae</taxon>
        <taxon>Lycopodioideae</taxon>
        <taxon>Diphasiastrum</taxon>
    </lineage>
</organism>
<protein>
    <submittedName>
        <fullName evidence="1">Uncharacterized protein</fullName>
    </submittedName>
</protein>
<sequence>MHLNGENAILSEAWIWICEKKRREGMEGHVMVAMKGHPGCGKSTIARALSKSLRVPLIDKDDIRDCLSLLNPLSSSSAAAFSALSYDVMWKIVQTQLQSGLSVIVDCPLARPHLFHTALSLSHRCGARLVIVECKPSDADEWKRRLETRAAAASATGSSDQDHGVASTLIHVHTDEPRSDSDIDSPTHSQGSGKQIRIEDQQSLALQLPPNYWHKPSKWEDLQKIIVEYQGCFNYDTGSVKKLIVDTTAMSTEATVVSVLEWLASLDNSLHTISSIQ</sequence>
<reference evidence="2" key="1">
    <citation type="journal article" date="2024" name="Proc. Natl. Acad. Sci. U.S.A.">
        <title>Extraordinary preservation of gene collinearity over three hundred million years revealed in homosporous lycophytes.</title>
        <authorList>
            <person name="Li C."/>
            <person name="Wickell D."/>
            <person name="Kuo L.Y."/>
            <person name="Chen X."/>
            <person name="Nie B."/>
            <person name="Liao X."/>
            <person name="Peng D."/>
            <person name="Ji J."/>
            <person name="Jenkins J."/>
            <person name="Williams M."/>
            <person name="Shu S."/>
            <person name="Plott C."/>
            <person name="Barry K."/>
            <person name="Rajasekar S."/>
            <person name="Grimwood J."/>
            <person name="Han X."/>
            <person name="Sun S."/>
            <person name="Hou Z."/>
            <person name="He W."/>
            <person name="Dai G."/>
            <person name="Sun C."/>
            <person name="Schmutz J."/>
            <person name="Leebens-Mack J.H."/>
            <person name="Li F.W."/>
            <person name="Wang L."/>
        </authorList>
    </citation>
    <scope>NUCLEOTIDE SEQUENCE [LARGE SCALE GENOMIC DNA]</scope>
    <source>
        <strain evidence="2">cv. PW_Plant_1</strain>
    </source>
</reference>
<dbReference type="EMBL" id="CM055096">
    <property type="protein sequence ID" value="KAJ7556453.1"/>
    <property type="molecule type" value="Genomic_DNA"/>
</dbReference>
<accession>A0ACC2DQ66</accession>